<evidence type="ECO:0000256" key="1">
    <source>
        <dbReference type="SAM" id="MobiDB-lite"/>
    </source>
</evidence>
<reference evidence="2 3" key="2">
    <citation type="submission" date="2013-11" db="EMBL/GenBank/DDBJ databases">
        <title>The Genome Sequence of Phytophthora parasitica INRA-310.</title>
        <authorList>
            <consortium name="The Broad Institute Genomics Platform"/>
            <person name="Russ C."/>
            <person name="Tyler B."/>
            <person name="Panabieres F."/>
            <person name="Shan W."/>
            <person name="Tripathy S."/>
            <person name="Grunwald N."/>
            <person name="Machado M."/>
            <person name="Johnson C.S."/>
            <person name="Arredondo F."/>
            <person name="Hong C."/>
            <person name="Coffey M."/>
            <person name="Young S.K."/>
            <person name="Zeng Q."/>
            <person name="Gargeya S."/>
            <person name="Fitzgerald M."/>
            <person name="Abouelleil A."/>
            <person name="Alvarado L."/>
            <person name="Chapman S.B."/>
            <person name="Gainer-Dewar J."/>
            <person name="Goldberg J."/>
            <person name="Griggs A."/>
            <person name="Gujja S."/>
            <person name="Hansen M."/>
            <person name="Howarth C."/>
            <person name="Imamovic A."/>
            <person name="Ireland A."/>
            <person name="Larimer J."/>
            <person name="McCowan C."/>
            <person name="Murphy C."/>
            <person name="Pearson M."/>
            <person name="Poon T.W."/>
            <person name="Priest M."/>
            <person name="Roberts A."/>
            <person name="Saif S."/>
            <person name="Shea T."/>
            <person name="Sykes S."/>
            <person name="Wortman J."/>
            <person name="Nusbaum C."/>
            <person name="Birren B."/>
        </authorList>
    </citation>
    <scope>NUCLEOTIDE SEQUENCE [LARGE SCALE GENOMIC DNA]</scope>
    <source>
        <strain evidence="2 3">INRA-310</strain>
    </source>
</reference>
<dbReference type="Proteomes" id="UP000018817">
    <property type="component" value="Unassembled WGS sequence"/>
</dbReference>
<name>W2PCX1_PHYN3</name>
<organism evidence="2 3">
    <name type="scientific">Phytophthora nicotianae (strain INRA-310)</name>
    <name type="common">Phytophthora parasitica</name>
    <dbReference type="NCBI Taxonomy" id="761204"/>
    <lineage>
        <taxon>Eukaryota</taxon>
        <taxon>Sar</taxon>
        <taxon>Stramenopiles</taxon>
        <taxon>Oomycota</taxon>
        <taxon>Peronosporomycetes</taxon>
        <taxon>Peronosporales</taxon>
        <taxon>Peronosporaceae</taxon>
        <taxon>Phytophthora</taxon>
    </lineage>
</organism>
<dbReference type="VEuPathDB" id="FungiDB:PPTG_24810"/>
<protein>
    <submittedName>
        <fullName evidence="2">Uncharacterized protein</fullName>
    </submittedName>
</protein>
<evidence type="ECO:0000313" key="3">
    <source>
        <dbReference type="Proteomes" id="UP000018817"/>
    </source>
</evidence>
<feature type="region of interest" description="Disordered" evidence="1">
    <location>
        <begin position="1"/>
        <end position="64"/>
    </location>
</feature>
<dbReference type="EMBL" id="KI669803">
    <property type="protein sequence ID" value="ETM97844.1"/>
    <property type="molecule type" value="Genomic_DNA"/>
</dbReference>
<feature type="compositionally biased region" description="Basic and acidic residues" evidence="1">
    <location>
        <begin position="31"/>
        <end position="44"/>
    </location>
</feature>
<accession>W2PCX1</accession>
<dbReference type="RefSeq" id="XP_008916857.1">
    <property type="nucleotide sequence ID" value="XM_008918609.1"/>
</dbReference>
<sequence length="76" mass="8331">MKTRPGPTAERKTIMEQTPEPTFPEGTDGNIDERYRKKGVERGNGEMSEVVNLPVPDSGVAENDPVCGVMESIQQV</sequence>
<dbReference type="AlphaFoldDB" id="W2PCX1"/>
<gene>
    <name evidence="2" type="ORF">PPTG_24810</name>
</gene>
<evidence type="ECO:0000313" key="2">
    <source>
        <dbReference type="EMBL" id="ETM97844.1"/>
    </source>
</evidence>
<proteinExistence type="predicted"/>
<dbReference type="GeneID" id="20193409"/>
<reference evidence="3" key="1">
    <citation type="submission" date="2011-12" db="EMBL/GenBank/DDBJ databases">
        <authorList>
            <consortium name="The Broad Institute Genome Sequencing Platform"/>
            <person name="Russ C."/>
            <person name="Tyler B."/>
            <person name="Panabieres F."/>
            <person name="Shan W."/>
            <person name="Tripathy S."/>
            <person name="Grunwald N."/>
            <person name="Machado M."/>
            <person name="Young S.K."/>
            <person name="Zeng Q."/>
            <person name="Gargeya S."/>
            <person name="Fitzgerald M."/>
            <person name="Haas B."/>
            <person name="Abouelleil A."/>
            <person name="Alvarado L."/>
            <person name="Arachchi H.M."/>
            <person name="Berlin A."/>
            <person name="Chapman S.B."/>
            <person name="Gearin G."/>
            <person name="Goldberg J."/>
            <person name="Griggs A."/>
            <person name="Gujja S."/>
            <person name="Hansen M."/>
            <person name="Heiman D."/>
            <person name="Howarth C."/>
            <person name="Larimer J."/>
            <person name="Lui A."/>
            <person name="MacDonald P.J.P."/>
            <person name="McCowen C."/>
            <person name="Montmayeur A."/>
            <person name="Murphy C."/>
            <person name="Neiman D."/>
            <person name="Pearson M."/>
            <person name="Priest M."/>
            <person name="Roberts A."/>
            <person name="Saif S."/>
            <person name="Shea T."/>
            <person name="Sisk P."/>
            <person name="Stolte C."/>
            <person name="Sykes S."/>
            <person name="Wortman J."/>
            <person name="Nusbaum C."/>
            <person name="Birren B."/>
        </authorList>
    </citation>
    <scope>NUCLEOTIDE SEQUENCE [LARGE SCALE GENOMIC DNA]</scope>
    <source>
        <strain evidence="3">INRA-310</strain>
    </source>
</reference>